<dbReference type="EMBL" id="JALBWM010000002">
    <property type="protein sequence ID" value="MCO1332862.1"/>
    <property type="molecule type" value="Genomic_DNA"/>
</dbReference>
<feature type="transmembrane region" description="Helical" evidence="1">
    <location>
        <begin position="24"/>
        <end position="40"/>
    </location>
</feature>
<protein>
    <submittedName>
        <fullName evidence="2">DUF5993 family protein</fullName>
    </submittedName>
</protein>
<gene>
    <name evidence="2" type="ORF">MO867_00790</name>
</gene>
<dbReference type="RefSeq" id="WP_252464029.1">
    <property type="nucleotide sequence ID" value="NZ_JALBWM010000002.1"/>
</dbReference>
<keyword evidence="1" id="KW-0472">Membrane</keyword>
<accession>A0A9X2J2U5</accession>
<evidence type="ECO:0000313" key="3">
    <source>
        <dbReference type="Proteomes" id="UP001139028"/>
    </source>
</evidence>
<keyword evidence="3" id="KW-1185">Reference proteome</keyword>
<evidence type="ECO:0000313" key="2">
    <source>
        <dbReference type="EMBL" id="MCO1332862.1"/>
    </source>
</evidence>
<comment type="caution">
    <text evidence="2">The sequence shown here is derived from an EMBL/GenBank/DDBJ whole genome shotgun (WGS) entry which is preliminary data.</text>
</comment>
<dbReference type="Pfam" id="PF19455">
    <property type="entry name" value="DUF5993"/>
    <property type="match status" value="1"/>
</dbReference>
<dbReference type="AlphaFoldDB" id="A0A9X2J2U5"/>
<dbReference type="InterPro" id="IPR046035">
    <property type="entry name" value="DUF5993"/>
</dbReference>
<reference evidence="2" key="1">
    <citation type="journal article" date="2022" name="Arch. Microbiol.">
        <title>Microbulbifer okhotskensis sp. nov., isolated from a deep bottom sediment of the Okhotsk Sea.</title>
        <authorList>
            <person name="Romanenko L."/>
            <person name="Kurilenko V."/>
            <person name="Otstavnykh N."/>
            <person name="Velansky P."/>
            <person name="Isaeva M."/>
            <person name="Mikhailov V."/>
        </authorList>
    </citation>
    <scope>NUCLEOTIDE SEQUENCE</scope>
    <source>
        <strain evidence="2">OS29</strain>
    </source>
</reference>
<keyword evidence="1" id="KW-0812">Transmembrane</keyword>
<sequence>MILPFLTAALTVWAVWNGRRRAAMGWWLVTVLIYIAWYGYHMTRELNLSF</sequence>
<evidence type="ECO:0000256" key="1">
    <source>
        <dbReference type="SAM" id="Phobius"/>
    </source>
</evidence>
<organism evidence="2 3">
    <name type="scientific">Microbulbifer okhotskensis</name>
    <dbReference type="NCBI Taxonomy" id="2926617"/>
    <lineage>
        <taxon>Bacteria</taxon>
        <taxon>Pseudomonadati</taxon>
        <taxon>Pseudomonadota</taxon>
        <taxon>Gammaproteobacteria</taxon>
        <taxon>Cellvibrionales</taxon>
        <taxon>Microbulbiferaceae</taxon>
        <taxon>Microbulbifer</taxon>
    </lineage>
</organism>
<dbReference type="Proteomes" id="UP001139028">
    <property type="component" value="Unassembled WGS sequence"/>
</dbReference>
<proteinExistence type="predicted"/>
<name>A0A9X2J2U5_9GAMM</name>
<keyword evidence="1" id="KW-1133">Transmembrane helix</keyword>